<evidence type="ECO:0000259" key="3">
    <source>
        <dbReference type="Pfam" id="PF13007"/>
    </source>
</evidence>
<evidence type="ECO:0000256" key="1">
    <source>
        <dbReference type="SAM" id="Coils"/>
    </source>
</evidence>
<evidence type="ECO:0000313" key="5">
    <source>
        <dbReference type="Proteomes" id="UP000214588"/>
    </source>
</evidence>
<dbReference type="EMBL" id="NIQC01000024">
    <property type="protein sequence ID" value="OWZ83182.1"/>
    <property type="molecule type" value="Genomic_DNA"/>
</dbReference>
<dbReference type="InterPro" id="IPR024463">
    <property type="entry name" value="Transposase_TnpC_homeodom"/>
</dbReference>
<sequence length="73" mass="8619">MTNQEKAIQQLQDRCTALERENVRLEKENKLLKEHYQLNRHKQFGSSSEVTPDQMQLFNETEKEADVSAKEPE</sequence>
<accession>A0A226BWM0</accession>
<feature type="region of interest" description="Disordered" evidence="2">
    <location>
        <begin position="40"/>
        <end position="73"/>
    </location>
</feature>
<keyword evidence="1" id="KW-0175">Coiled coil</keyword>
<name>A0A226BWM0_9FIRM</name>
<evidence type="ECO:0000256" key="2">
    <source>
        <dbReference type="SAM" id="MobiDB-lite"/>
    </source>
</evidence>
<evidence type="ECO:0000313" key="4">
    <source>
        <dbReference type="EMBL" id="OWZ83182.1"/>
    </source>
</evidence>
<feature type="non-terminal residue" evidence="4">
    <location>
        <position position="73"/>
    </location>
</feature>
<feature type="coiled-coil region" evidence="1">
    <location>
        <begin position="1"/>
        <end position="35"/>
    </location>
</feature>
<reference evidence="4 5" key="1">
    <citation type="submission" date="2017-06" db="EMBL/GenBank/DDBJ databases">
        <title>Draft Genome Sequence of Natranaerobius trueperi halophilic, alkalithermophilic bacteria from soda lakes.</title>
        <authorList>
            <person name="Zhao B."/>
        </authorList>
    </citation>
    <scope>NUCLEOTIDE SEQUENCE [LARGE SCALE GENOMIC DNA]</scope>
    <source>
        <strain evidence="4 5">DSM 18760</strain>
    </source>
</reference>
<feature type="domain" description="Transposase TnpC homeodomain" evidence="3">
    <location>
        <begin position="32"/>
        <end position="68"/>
    </location>
</feature>
<organism evidence="4 5">
    <name type="scientific">Natranaerobius trueperi</name>
    <dbReference type="NCBI Taxonomy" id="759412"/>
    <lineage>
        <taxon>Bacteria</taxon>
        <taxon>Bacillati</taxon>
        <taxon>Bacillota</taxon>
        <taxon>Clostridia</taxon>
        <taxon>Natranaerobiales</taxon>
        <taxon>Natranaerobiaceae</taxon>
        <taxon>Natranaerobius</taxon>
    </lineage>
</organism>
<proteinExistence type="predicted"/>
<dbReference type="Pfam" id="PF13007">
    <property type="entry name" value="LZ_Tnp_IS66"/>
    <property type="match status" value="1"/>
</dbReference>
<dbReference type="AlphaFoldDB" id="A0A226BWM0"/>
<feature type="compositionally biased region" description="Basic and acidic residues" evidence="2">
    <location>
        <begin position="60"/>
        <end position="73"/>
    </location>
</feature>
<dbReference type="Proteomes" id="UP000214588">
    <property type="component" value="Unassembled WGS sequence"/>
</dbReference>
<gene>
    <name evidence="4" type="ORF">CDO51_09790</name>
</gene>
<comment type="caution">
    <text evidence="4">The sequence shown here is derived from an EMBL/GenBank/DDBJ whole genome shotgun (WGS) entry which is preliminary data.</text>
</comment>
<keyword evidence="5" id="KW-1185">Reference proteome</keyword>
<protein>
    <submittedName>
        <fullName evidence="4">Transposase</fullName>
    </submittedName>
</protein>
<feature type="compositionally biased region" description="Polar residues" evidence="2">
    <location>
        <begin position="44"/>
        <end position="59"/>
    </location>
</feature>